<keyword evidence="2" id="KW-0808">Transferase</keyword>
<dbReference type="AlphaFoldDB" id="A0A212KH68"/>
<accession>A0A212KH68</accession>
<keyword evidence="2" id="KW-0489">Methyltransferase</keyword>
<dbReference type="EMBL" id="FLUQ01000007">
    <property type="protein sequence ID" value="SBW10905.1"/>
    <property type="molecule type" value="Genomic_DNA"/>
</dbReference>
<sequence length="237" mass="27445">MSKWPKRLPELTAEQERISAEFMAAHLDAMQTKWYGFVEGFNHKYPLRSFSPGCRTLELGAGLAAHLKYERYTEQEYYCNELLPELCKRIKMDYPGVNVVPGDCQKGFLQFEDGFFDRILAIHVLEHLPNLPAAVREAYRLLRAGGQFSVVIPCEGGLATRIARNISARRHFEKRYGQSYDWFIQSQHINFPEEILEELFLYFAPIHNRWFPSVFPSVSFNLFLGMTLVKRGEGILA</sequence>
<evidence type="ECO:0000259" key="1">
    <source>
        <dbReference type="Pfam" id="PF08241"/>
    </source>
</evidence>
<reference evidence="2" key="1">
    <citation type="submission" date="2016-04" db="EMBL/GenBank/DDBJ databases">
        <authorList>
            <person name="Evans L.H."/>
            <person name="Alamgir A."/>
            <person name="Owens N."/>
            <person name="Weber N.D."/>
            <person name="Virtaneva K."/>
            <person name="Barbian K."/>
            <person name="Babar A."/>
            <person name="Rosenke K."/>
        </authorList>
    </citation>
    <scope>NUCLEOTIDE SEQUENCE</scope>
    <source>
        <strain evidence="2">86</strain>
    </source>
</reference>
<dbReference type="Pfam" id="PF08241">
    <property type="entry name" value="Methyltransf_11"/>
    <property type="match status" value="1"/>
</dbReference>
<dbReference type="Gene3D" id="3.40.50.150">
    <property type="entry name" value="Vaccinia Virus protein VP39"/>
    <property type="match status" value="1"/>
</dbReference>
<dbReference type="SUPFAM" id="SSF53335">
    <property type="entry name" value="S-adenosyl-L-methionine-dependent methyltransferases"/>
    <property type="match status" value="1"/>
</dbReference>
<dbReference type="GO" id="GO:0032259">
    <property type="term" value="P:methylation"/>
    <property type="evidence" value="ECO:0007669"/>
    <property type="project" value="UniProtKB-KW"/>
</dbReference>
<dbReference type="InterPro" id="IPR029063">
    <property type="entry name" value="SAM-dependent_MTases_sf"/>
</dbReference>
<dbReference type="CDD" id="cd02440">
    <property type="entry name" value="AdoMet_MTases"/>
    <property type="match status" value="1"/>
</dbReference>
<gene>
    <name evidence="2" type="ORF">KL86DPRO_70085</name>
</gene>
<protein>
    <submittedName>
        <fullName evidence="2">Methyltransferase 24</fullName>
    </submittedName>
</protein>
<dbReference type="GO" id="GO:0008757">
    <property type="term" value="F:S-adenosylmethionine-dependent methyltransferase activity"/>
    <property type="evidence" value="ECO:0007669"/>
    <property type="project" value="InterPro"/>
</dbReference>
<proteinExistence type="predicted"/>
<organism evidence="2">
    <name type="scientific">uncultured delta proteobacterium</name>
    <dbReference type="NCBI Taxonomy" id="34034"/>
    <lineage>
        <taxon>Bacteria</taxon>
        <taxon>Deltaproteobacteria</taxon>
        <taxon>environmental samples</taxon>
    </lineage>
</organism>
<feature type="domain" description="Methyltransferase type 11" evidence="1">
    <location>
        <begin position="57"/>
        <end position="149"/>
    </location>
</feature>
<evidence type="ECO:0000313" key="2">
    <source>
        <dbReference type="EMBL" id="SBW10905.1"/>
    </source>
</evidence>
<name>A0A212KH68_9DELT</name>
<dbReference type="InterPro" id="IPR013216">
    <property type="entry name" value="Methyltransf_11"/>
</dbReference>